<evidence type="ECO:0000256" key="2">
    <source>
        <dbReference type="SAM" id="MobiDB-lite"/>
    </source>
</evidence>
<keyword evidence="1" id="KW-0999">Mitochondrion inner membrane</keyword>
<dbReference type="AlphaFoldDB" id="A0A9W8DSE1"/>
<organism evidence="4 5">
    <name type="scientific">Mycoemilia scoparia</name>
    <dbReference type="NCBI Taxonomy" id="417184"/>
    <lineage>
        <taxon>Eukaryota</taxon>
        <taxon>Fungi</taxon>
        <taxon>Fungi incertae sedis</taxon>
        <taxon>Zoopagomycota</taxon>
        <taxon>Kickxellomycotina</taxon>
        <taxon>Kickxellomycetes</taxon>
        <taxon>Kickxellales</taxon>
        <taxon>Kickxellaceae</taxon>
        <taxon>Mycoemilia</taxon>
    </lineage>
</organism>
<dbReference type="Pfam" id="PF09769">
    <property type="entry name" value="ApoO"/>
    <property type="match status" value="1"/>
</dbReference>
<gene>
    <name evidence="4" type="ORF">H4219_000993</name>
</gene>
<keyword evidence="1" id="KW-0496">Mitochondrion</keyword>
<dbReference type="GO" id="GO:0061617">
    <property type="term" value="C:MICOS complex"/>
    <property type="evidence" value="ECO:0007669"/>
    <property type="project" value="UniProtKB-UniRule"/>
</dbReference>
<dbReference type="PANTHER" id="PTHR28268">
    <property type="entry name" value="MICOS SUBUNIT MIC26"/>
    <property type="match status" value="1"/>
</dbReference>
<comment type="subunit">
    <text evidence="1">Component of the mitochondrial contact site and cristae organizing system (MICOS) complex.</text>
</comment>
<dbReference type="GO" id="GO:0042407">
    <property type="term" value="P:cristae formation"/>
    <property type="evidence" value="ECO:0007669"/>
    <property type="project" value="InterPro"/>
</dbReference>
<feature type="signal peptide" evidence="3">
    <location>
        <begin position="1"/>
        <end position="26"/>
    </location>
</feature>
<sequence>MAFHRLGIKKSLSLFVLSNGALLTVTAPLLTDSEKKSIYDEDVRVYPTSEPQSVLAEYIATSRKFACENLCKLKTEAQGYVDKWISIEKQVAKTVKETVPKNESLMPGAVYVLLAGLAGPIFTRKRNILVRWTSPILFGSLAAAYFLPGTTNTAVTRVWGRYGDPEALQNIKDTWAQVKNSQAIAQQKLAEKIRKIRESIESAQESKVSQATSRVDEVLSSAKDEAEKVVSKVNKEVQEVGSDVKAKTEKIEANTEEVMQKIEADVKKVKEEPKSLSNDGKTIYDILSEKRN</sequence>
<feature type="chain" id="PRO_5040858209" description="MICOS complex subunit" evidence="3">
    <location>
        <begin position="27"/>
        <end position="292"/>
    </location>
</feature>
<evidence type="ECO:0000313" key="5">
    <source>
        <dbReference type="Proteomes" id="UP001150538"/>
    </source>
</evidence>
<comment type="caution">
    <text evidence="4">The sequence shown here is derived from an EMBL/GenBank/DDBJ whole genome shotgun (WGS) entry which is preliminary data.</text>
</comment>
<dbReference type="InterPro" id="IPR019166">
    <property type="entry name" value="MIC26/MIC27"/>
</dbReference>
<dbReference type="GO" id="GO:0044284">
    <property type="term" value="C:mitochondrial crista junction"/>
    <property type="evidence" value="ECO:0007669"/>
    <property type="project" value="TreeGrafter"/>
</dbReference>
<evidence type="ECO:0000256" key="1">
    <source>
        <dbReference type="RuleBase" id="RU363021"/>
    </source>
</evidence>
<comment type="subcellular location">
    <subcellularLocation>
        <location evidence="1">Mitochondrion inner membrane</location>
    </subcellularLocation>
</comment>
<protein>
    <recommendedName>
        <fullName evidence="1">MICOS complex subunit</fullName>
    </recommendedName>
</protein>
<proteinExistence type="predicted"/>
<dbReference type="Proteomes" id="UP001150538">
    <property type="component" value="Unassembled WGS sequence"/>
</dbReference>
<comment type="function">
    <text evidence="1">Component of the MICOS complex, a large protein complex of the mitochondrial inner membrane that plays crucial roles in the maintenance of crista junctions, inner membrane architecture, and formation of contact sites to the outer membrane.</text>
</comment>
<evidence type="ECO:0000313" key="4">
    <source>
        <dbReference type="EMBL" id="KAJ1920940.1"/>
    </source>
</evidence>
<dbReference type="OrthoDB" id="2399148at2759"/>
<reference evidence="4" key="1">
    <citation type="submission" date="2022-07" db="EMBL/GenBank/DDBJ databases">
        <title>Phylogenomic reconstructions and comparative analyses of Kickxellomycotina fungi.</title>
        <authorList>
            <person name="Reynolds N.K."/>
            <person name="Stajich J.E."/>
            <person name="Barry K."/>
            <person name="Grigoriev I.V."/>
            <person name="Crous P."/>
            <person name="Smith M.E."/>
        </authorList>
    </citation>
    <scope>NUCLEOTIDE SEQUENCE</scope>
    <source>
        <strain evidence="4">NBRC 100468</strain>
    </source>
</reference>
<dbReference type="EMBL" id="JANBPU010000008">
    <property type="protein sequence ID" value="KAJ1920940.1"/>
    <property type="molecule type" value="Genomic_DNA"/>
</dbReference>
<name>A0A9W8DSE1_9FUNG</name>
<accession>A0A9W8DSE1</accession>
<dbReference type="InterPro" id="IPR033181">
    <property type="entry name" value="Mic26_fungi"/>
</dbReference>
<feature type="region of interest" description="Disordered" evidence="2">
    <location>
        <begin position="269"/>
        <end position="292"/>
    </location>
</feature>
<keyword evidence="3" id="KW-0732">Signal</keyword>
<dbReference type="PANTHER" id="PTHR28268:SF1">
    <property type="entry name" value="MICOS SUBUNIT MIC26"/>
    <property type="match status" value="1"/>
</dbReference>
<keyword evidence="5" id="KW-1185">Reference proteome</keyword>
<evidence type="ECO:0000256" key="3">
    <source>
        <dbReference type="SAM" id="SignalP"/>
    </source>
</evidence>
<dbReference type="Gene3D" id="1.20.120.20">
    <property type="entry name" value="Apolipoprotein"/>
    <property type="match status" value="1"/>
</dbReference>
<keyword evidence="1" id="KW-0472">Membrane</keyword>